<dbReference type="InterPro" id="IPR002401">
    <property type="entry name" value="Cyt_P450_E_grp-I"/>
</dbReference>
<dbReference type="PRINTS" id="PR00385">
    <property type="entry name" value="P450"/>
</dbReference>
<accession>A0A397W4V7</accession>
<keyword evidence="1" id="KW-0479">Metal-binding</keyword>
<dbReference type="EMBL" id="QKWP01000045">
    <property type="protein sequence ID" value="RIB29131.1"/>
    <property type="molecule type" value="Genomic_DNA"/>
</dbReference>
<dbReference type="Pfam" id="PF00067">
    <property type="entry name" value="p450"/>
    <property type="match status" value="1"/>
</dbReference>
<dbReference type="GO" id="GO:0005506">
    <property type="term" value="F:iron ion binding"/>
    <property type="evidence" value="ECO:0007669"/>
    <property type="project" value="InterPro"/>
</dbReference>
<comment type="caution">
    <text evidence="3">The sequence shown here is derived from an EMBL/GenBank/DDBJ whole genome shotgun (WGS) entry which is preliminary data.</text>
</comment>
<dbReference type="Gene3D" id="1.10.630.10">
    <property type="entry name" value="Cytochrome P450"/>
    <property type="match status" value="1"/>
</dbReference>
<sequence>MSFRIIESLNVVDYLIIILLTFLLYLFRFYYNYFTRPNPLPGPLPLPFRLESHFFDGNIRRFAAELCQKYGDICEFRLGGHRRILVSKQEYIEDLLSPSRTVFIKHENSQALDMLGIVGRGMFFNNDYDIWKINKYFLLQSISTHGFNEEAIKRTIELFEKLNGYWNSLKKTLSCNDEWFEMDLLPWIKSLMTDNISIIITGERGCSMAKYYDTFNSNKSKIETVFDDPIVYDSDKFSRTTSAHIKGTFSLYDVYPFLLRYVPFFKNKANAILKDRDYILKTLGNMIEKRRFDFANSPQKLKSKHDLLTLLITANNDAKKSKMIESLTNEDISALLYDASIAGAVTASNTLCYAIYYICCNPHVKQKMFDEIDSVFPNNSSDKLCLTSENLAKLRYCESIIKEALRLTHVVPVLKRVSSAERKVAGYTWPSETVFHLNHAGMHIDEKYFVNPTAFDPDRFYLQNDLSELNDDLGNFDKENNKPINKKCSLIIFGRGMRLCPEES</sequence>
<dbReference type="InterPro" id="IPR001128">
    <property type="entry name" value="Cyt_P450"/>
</dbReference>
<keyword evidence="2" id="KW-0472">Membrane</keyword>
<proteinExistence type="predicted"/>
<dbReference type="AlphaFoldDB" id="A0A397W4V7"/>
<dbReference type="GO" id="GO:0016705">
    <property type="term" value="F:oxidoreductase activity, acting on paired donors, with incorporation or reduction of molecular oxygen"/>
    <property type="evidence" value="ECO:0007669"/>
    <property type="project" value="InterPro"/>
</dbReference>
<keyword evidence="2" id="KW-1133">Transmembrane helix</keyword>
<organism evidence="3 4">
    <name type="scientific">Gigaspora rosea</name>
    <dbReference type="NCBI Taxonomy" id="44941"/>
    <lineage>
        <taxon>Eukaryota</taxon>
        <taxon>Fungi</taxon>
        <taxon>Fungi incertae sedis</taxon>
        <taxon>Mucoromycota</taxon>
        <taxon>Glomeromycotina</taxon>
        <taxon>Glomeromycetes</taxon>
        <taxon>Diversisporales</taxon>
        <taxon>Gigasporaceae</taxon>
        <taxon>Gigaspora</taxon>
    </lineage>
</organism>
<protein>
    <submittedName>
        <fullName evidence="3">Cytochrome P450</fullName>
    </submittedName>
</protein>
<dbReference type="OrthoDB" id="2119687at2759"/>
<gene>
    <name evidence="3" type="ORF">C2G38_2156071</name>
</gene>
<evidence type="ECO:0000313" key="4">
    <source>
        <dbReference type="Proteomes" id="UP000266673"/>
    </source>
</evidence>
<keyword evidence="1" id="KW-0408">Iron</keyword>
<dbReference type="PANTHER" id="PTHR24301">
    <property type="entry name" value="THROMBOXANE-A SYNTHASE"/>
    <property type="match status" value="1"/>
</dbReference>
<dbReference type="InterPro" id="IPR036396">
    <property type="entry name" value="Cyt_P450_sf"/>
</dbReference>
<feature type="transmembrane region" description="Helical" evidence="2">
    <location>
        <begin position="12"/>
        <end position="31"/>
    </location>
</feature>
<evidence type="ECO:0000256" key="2">
    <source>
        <dbReference type="SAM" id="Phobius"/>
    </source>
</evidence>
<dbReference type="GO" id="GO:0020037">
    <property type="term" value="F:heme binding"/>
    <property type="evidence" value="ECO:0007669"/>
    <property type="project" value="InterPro"/>
</dbReference>
<feature type="binding site" description="axial binding residue" evidence="1">
    <location>
        <position position="500"/>
    </location>
    <ligand>
        <name>heme</name>
        <dbReference type="ChEBI" id="CHEBI:30413"/>
    </ligand>
    <ligandPart>
        <name>Fe</name>
        <dbReference type="ChEBI" id="CHEBI:18248"/>
    </ligandPart>
</feature>
<dbReference type="Proteomes" id="UP000266673">
    <property type="component" value="Unassembled WGS sequence"/>
</dbReference>
<evidence type="ECO:0000256" key="1">
    <source>
        <dbReference type="PIRSR" id="PIRSR602401-1"/>
    </source>
</evidence>
<reference evidence="3 4" key="1">
    <citation type="submission" date="2018-06" db="EMBL/GenBank/DDBJ databases">
        <title>Comparative genomics reveals the genomic features of Rhizophagus irregularis, R. cerebriforme, R. diaphanum and Gigaspora rosea, and their symbiotic lifestyle signature.</title>
        <authorList>
            <person name="Morin E."/>
            <person name="San Clemente H."/>
            <person name="Chen E.C.H."/>
            <person name="De La Providencia I."/>
            <person name="Hainaut M."/>
            <person name="Kuo A."/>
            <person name="Kohler A."/>
            <person name="Murat C."/>
            <person name="Tang N."/>
            <person name="Roy S."/>
            <person name="Loubradou J."/>
            <person name="Henrissat B."/>
            <person name="Grigoriev I.V."/>
            <person name="Corradi N."/>
            <person name="Roux C."/>
            <person name="Martin F.M."/>
        </authorList>
    </citation>
    <scope>NUCLEOTIDE SEQUENCE [LARGE SCALE GENOMIC DNA]</scope>
    <source>
        <strain evidence="3 4">DAOM 194757</strain>
    </source>
</reference>
<keyword evidence="2" id="KW-0812">Transmembrane</keyword>
<dbReference type="SUPFAM" id="SSF48264">
    <property type="entry name" value="Cytochrome P450"/>
    <property type="match status" value="1"/>
</dbReference>
<keyword evidence="1" id="KW-0349">Heme</keyword>
<dbReference type="PRINTS" id="PR00463">
    <property type="entry name" value="EP450I"/>
</dbReference>
<comment type="cofactor">
    <cofactor evidence="1">
        <name>heme</name>
        <dbReference type="ChEBI" id="CHEBI:30413"/>
    </cofactor>
</comment>
<dbReference type="GO" id="GO:0004497">
    <property type="term" value="F:monooxygenase activity"/>
    <property type="evidence" value="ECO:0007669"/>
    <property type="project" value="InterPro"/>
</dbReference>
<evidence type="ECO:0000313" key="3">
    <source>
        <dbReference type="EMBL" id="RIB29131.1"/>
    </source>
</evidence>
<dbReference type="STRING" id="44941.A0A397W4V7"/>
<dbReference type="PANTHER" id="PTHR24301:SF2">
    <property type="entry name" value="THROMBOXANE-A SYNTHASE"/>
    <property type="match status" value="1"/>
</dbReference>
<name>A0A397W4V7_9GLOM</name>
<keyword evidence="4" id="KW-1185">Reference proteome</keyword>